<protein>
    <submittedName>
        <fullName evidence="3">P-loop containing nucleoside triphosphate hydrolase protein</fullName>
    </submittedName>
</protein>
<accession>A0ABQ7G7Y2</accession>
<dbReference type="InterPro" id="IPR006073">
    <property type="entry name" value="GTP-bd"/>
</dbReference>
<evidence type="ECO:0000259" key="2">
    <source>
        <dbReference type="Pfam" id="PF01926"/>
    </source>
</evidence>
<dbReference type="Gene3D" id="1.10.8.470">
    <property type="match status" value="1"/>
</dbReference>
<proteinExistence type="predicted"/>
<feature type="non-terminal residue" evidence="3">
    <location>
        <position position="1"/>
    </location>
</feature>
<dbReference type="GO" id="GO:0016787">
    <property type="term" value="F:hydrolase activity"/>
    <property type="evidence" value="ECO:0007669"/>
    <property type="project" value="UniProtKB-KW"/>
</dbReference>
<feature type="domain" description="G" evidence="2">
    <location>
        <begin position="163"/>
        <end position="317"/>
    </location>
</feature>
<dbReference type="Proteomes" id="UP000815325">
    <property type="component" value="Unassembled WGS sequence"/>
</dbReference>
<keyword evidence="4" id="KW-1185">Reference proteome</keyword>
<organism evidence="3 4">
    <name type="scientific">Dunaliella salina</name>
    <name type="common">Green alga</name>
    <name type="synonym">Protococcus salinus</name>
    <dbReference type="NCBI Taxonomy" id="3046"/>
    <lineage>
        <taxon>Eukaryota</taxon>
        <taxon>Viridiplantae</taxon>
        <taxon>Chlorophyta</taxon>
        <taxon>core chlorophytes</taxon>
        <taxon>Chlorophyceae</taxon>
        <taxon>CS clade</taxon>
        <taxon>Chlamydomonadales</taxon>
        <taxon>Dunaliellaceae</taxon>
        <taxon>Dunaliella</taxon>
    </lineage>
</organism>
<feature type="region of interest" description="Disordered" evidence="1">
    <location>
        <begin position="617"/>
        <end position="641"/>
    </location>
</feature>
<dbReference type="Pfam" id="PF01926">
    <property type="entry name" value="MMR_HSR1"/>
    <property type="match status" value="1"/>
</dbReference>
<evidence type="ECO:0000313" key="4">
    <source>
        <dbReference type="Proteomes" id="UP000815325"/>
    </source>
</evidence>
<dbReference type="PANTHER" id="PTHR23305">
    <property type="entry name" value="OBG GTPASE FAMILY"/>
    <property type="match status" value="1"/>
</dbReference>
<dbReference type="EMBL" id="MU070013">
    <property type="protein sequence ID" value="KAF5830715.1"/>
    <property type="molecule type" value="Genomic_DNA"/>
</dbReference>
<feature type="compositionally biased region" description="Polar residues" evidence="1">
    <location>
        <begin position="62"/>
        <end position="78"/>
    </location>
</feature>
<dbReference type="InterPro" id="IPR027417">
    <property type="entry name" value="P-loop_NTPase"/>
</dbReference>
<evidence type="ECO:0000256" key="1">
    <source>
        <dbReference type="SAM" id="MobiDB-lite"/>
    </source>
</evidence>
<evidence type="ECO:0000313" key="3">
    <source>
        <dbReference type="EMBL" id="KAF5830715.1"/>
    </source>
</evidence>
<gene>
    <name evidence="3" type="ORF">DUNSADRAFT_14121</name>
</gene>
<sequence>VRLLKGGLDTPSNPHPVFPPILFQFVSRPIWPTPPIGPLPFQVVEVAKEWLDTHLPPDFSRSYASRNLSSHQQHSQPGTGREEESKVPPWWENEEADAKLVTQAIAEASASRNWLLPGATNAHQNAGTGGVSPAAATAANSVGGMHVAEAADSMQHGRWDYVVGLVGKPSAGKSSFFNAVIQPMDEDEGARVAAFPFTTIDPQTGRGFAVVPDPVALLGPEVASQSKPLHGCALAFNLGRANPELNNTQPLQHWCSAAMGDRVADVAWRRVPIAVKDVAGLVPGAYQGRGRGNAFLNDLCEASVLVHVVDSSGCTDKEGRAVQLPCFCAAAAAAAAAAVANVVTQKKRGKQGAQNACGRQGAEGGPIEEGGDPLADIGWVREEIHRWVFNNVRTKWGSVRRRPSKLCDLFSGYHAPQALVYEVLEHVGLSVNKLLLNNGVGAIDTLCAWGEADLHRLVAAFLAARFPVLLALNKDAAPSASVAPGCDDASVARQVAELNRRVLGPFGGTGALLAVSTAVAMRPPAVVFPVGDLNTCTALPARTIATGGGLLLGGEDAKARAAEGPTVLRDAVLMKPGSTPADLFSVLVRPPWQLLEGEFVRAEARVLQRSIEAEATEIGNPCGSSGHQGTHGKPSSASRTVLKKDDTLGYSNCVVRIMVNKKGTWQKH</sequence>
<keyword evidence="3" id="KW-0378">Hydrolase</keyword>
<feature type="region of interest" description="Disordered" evidence="1">
    <location>
        <begin position="62"/>
        <end position="88"/>
    </location>
</feature>
<dbReference type="Gene3D" id="3.40.50.300">
    <property type="entry name" value="P-loop containing nucleotide triphosphate hydrolases"/>
    <property type="match status" value="1"/>
</dbReference>
<reference evidence="3" key="1">
    <citation type="submission" date="2017-08" db="EMBL/GenBank/DDBJ databases">
        <authorList>
            <person name="Polle J.E."/>
            <person name="Barry K."/>
            <person name="Cushman J."/>
            <person name="Schmutz J."/>
            <person name="Tran D."/>
            <person name="Hathwaick L.T."/>
            <person name="Yim W.C."/>
            <person name="Jenkins J."/>
            <person name="Mckie-Krisberg Z.M."/>
            <person name="Prochnik S."/>
            <person name="Lindquist E."/>
            <person name="Dockter R.B."/>
            <person name="Adam C."/>
            <person name="Molina H."/>
            <person name="Bunkerborg J."/>
            <person name="Jin E."/>
            <person name="Buchheim M."/>
            <person name="Magnuson J."/>
        </authorList>
    </citation>
    <scope>NUCLEOTIDE SEQUENCE</scope>
    <source>
        <strain evidence="3">CCAP 19/18</strain>
    </source>
</reference>
<dbReference type="SUPFAM" id="SSF52540">
    <property type="entry name" value="P-loop containing nucleoside triphosphate hydrolases"/>
    <property type="match status" value="1"/>
</dbReference>
<feature type="compositionally biased region" description="Polar residues" evidence="1">
    <location>
        <begin position="622"/>
        <end position="639"/>
    </location>
</feature>
<comment type="caution">
    <text evidence="3">The sequence shown here is derived from an EMBL/GenBank/DDBJ whole genome shotgun (WGS) entry which is preliminary data.</text>
</comment>
<name>A0ABQ7G7Y2_DUNSA</name>
<dbReference type="PANTHER" id="PTHR23305:SF1">
    <property type="entry name" value="OBG-TYPE G DOMAIN-CONTAINING PROTEIN"/>
    <property type="match status" value="1"/>
</dbReference>